<dbReference type="Proteomes" id="UP001159405">
    <property type="component" value="Unassembled WGS sequence"/>
</dbReference>
<evidence type="ECO:0000256" key="7">
    <source>
        <dbReference type="ARBA" id="ARBA00047899"/>
    </source>
</evidence>
<keyword evidence="3" id="KW-0808">Transferase</keyword>
<evidence type="ECO:0000256" key="3">
    <source>
        <dbReference type="ARBA" id="ARBA00022679"/>
    </source>
</evidence>
<evidence type="ECO:0000256" key="1">
    <source>
        <dbReference type="ARBA" id="ARBA00012513"/>
    </source>
</evidence>
<feature type="region of interest" description="Disordered" evidence="10">
    <location>
        <begin position="280"/>
        <end position="317"/>
    </location>
</feature>
<dbReference type="SMART" id="SM00220">
    <property type="entry name" value="S_TKc"/>
    <property type="match status" value="1"/>
</dbReference>
<keyword evidence="6 9" id="KW-0067">ATP-binding</keyword>
<comment type="catalytic activity">
    <reaction evidence="8">
        <text>L-seryl-[protein] + ATP = O-phospho-L-seryl-[protein] + ADP + H(+)</text>
        <dbReference type="Rhea" id="RHEA:17989"/>
        <dbReference type="Rhea" id="RHEA-COMP:9863"/>
        <dbReference type="Rhea" id="RHEA-COMP:11604"/>
        <dbReference type="ChEBI" id="CHEBI:15378"/>
        <dbReference type="ChEBI" id="CHEBI:29999"/>
        <dbReference type="ChEBI" id="CHEBI:30616"/>
        <dbReference type="ChEBI" id="CHEBI:83421"/>
        <dbReference type="ChEBI" id="CHEBI:456216"/>
        <dbReference type="EC" id="2.7.11.1"/>
    </reaction>
</comment>
<keyword evidence="13" id="KW-1185">Reference proteome</keyword>
<dbReference type="Gene3D" id="1.10.510.10">
    <property type="entry name" value="Transferase(Phosphotransferase) domain 1"/>
    <property type="match status" value="1"/>
</dbReference>
<evidence type="ECO:0000256" key="5">
    <source>
        <dbReference type="ARBA" id="ARBA00022777"/>
    </source>
</evidence>
<comment type="catalytic activity">
    <reaction evidence="7">
        <text>L-threonyl-[protein] + ATP = O-phospho-L-threonyl-[protein] + ADP + H(+)</text>
        <dbReference type="Rhea" id="RHEA:46608"/>
        <dbReference type="Rhea" id="RHEA-COMP:11060"/>
        <dbReference type="Rhea" id="RHEA-COMP:11605"/>
        <dbReference type="ChEBI" id="CHEBI:15378"/>
        <dbReference type="ChEBI" id="CHEBI:30013"/>
        <dbReference type="ChEBI" id="CHEBI:30616"/>
        <dbReference type="ChEBI" id="CHEBI:61977"/>
        <dbReference type="ChEBI" id="CHEBI:456216"/>
        <dbReference type="EC" id="2.7.11.1"/>
    </reaction>
</comment>
<dbReference type="EMBL" id="CALNXK010000030">
    <property type="protein sequence ID" value="CAH3117095.1"/>
    <property type="molecule type" value="Genomic_DNA"/>
</dbReference>
<evidence type="ECO:0000313" key="13">
    <source>
        <dbReference type="Proteomes" id="UP001159405"/>
    </source>
</evidence>
<comment type="caution">
    <text evidence="12">The sequence shown here is derived from an EMBL/GenBank/DDBJ whole genome shotgun (WGS) entry which is preliminary data.</text>
</comment>
<keyword evidence="4 9" id="KW-0547">Nucleotide-binding</keyword>
<dbReference type="SUPFAM" id="SSF56112">
    <property type="entry name" value="Protein kinase-like (PK-like)"/>
    <property type="match status" value="1"/>
</dbReference>
<evidence type="ECO:0000256" key="10">
    <source>
        <dbReference type="SAM" id="MobiDB-lite"/>
    </source>
</evidence>
<evidence type="ECO:0000313" key="12">
    <source>
        <dbReference type="EMBL" id="CAH3117095.1"/>
    </source>
</evidence>
<dbReference type="InterPro" id="IPR011009">
    <property type="entry name" value="Kinase-like_dom_sf"/>
</dbReference>
<evidence type="ECO:0000256" key="6">
    <source>
        <dbReference type="ARBA" id="ARBA00022840"/>
    </source>
</evidence>
<dbReference type="PROSITE" id="PS50011">
    <property type="entry name" value="PROTEIN_KINASE_DOM"/>
    <property type="match status" value="1"/>
</dbReference>
<proteinExistence type="predicted"/>
<dbReference type="InterPro" id="IPR000719">
    <property type="entry name" value="Prot_kinase_dom"/>
</dbReference>
<feature type="region of interest" description="Disordered" evidence="10">
    <location>
        <begin position="204"/>
        <end position="238"/>
    </location>
</feature>
<dbReference type="PANTHER" id="PTHR24419:SF18">
    <property type="entry name" value="SERINE_THREONINE-PROTEIN KINASE HASPIN"/>
    <property type="match status" value="1"/>
</dbReference>
<reference evidence="12 13" key="1">
    <citation type="submission" date="2022-05" db="EMBL/GenBank/DDBJ databases">
        <authorList>
            <consortium name="Genoscope - CEA"/>
            <person name="William W."/>
        </authorList>
    </citation>
    <scope>NUCLEOTIDE SEQUENCE [LARGE SCALE GENOMIC DNA]</scope>
</reference>
<dbReference type="InterPro" id="IPR024604">
    <property type="entry name" value="GSG2_C"/>
</dbReference>
<evidence type="ECO:0000256" key="8">
    <source>
        <dbReference type="ARBA" id="ARBA00048679"/>
    </source>
</evidence>
<feature type="domain" description="Protein kinase" evidence="11">
    <location>
        <begin position="395"/>
        <end position="707"/>
    </location>
</feature>
<dbReference type="Gene3D" id="3.30.200.20">
    <property type="entry name" value="Phosphorylase Kinase, domain 1"/>
    <property type="match status" value="1"/>
</dbReference>
<dbReference type="InterPro" id="IPR017441">
    <property type="entry name" value="Protein_kinase_ATP_BS"/>
</dbReference>
<dbReference type="PANTHER" id="PTHR24419">
    <property type="entry name" value="INTERLEUKIN-1 RECEPTOR-ASSOCIATED KINASE"/>
    <property type="match status" value="1"/>
</dbReference>
<feature type="binding site" evidence="9">
    <location>
        <position position="423"/>
    </location>
    <ligand>
        <name>ATP</name>
        <dbReference type="ChEBI" id="CHEBI:30616"/>
    </ligand>
</feature>
<feature type="compositionally biased region" description="Polar residues" evidence="10">
    <location>
        <begin position="75"/>
        <end position="95"/>
    </location>
</feature>
<dbReference type="EC" id="2.7.11.1" evidence="1"/>
<evidence type="ECO:0000256" key="4">
    <source>
        <dbReference type="ARBA" id="ARBA00022741"/>
    </source>
</evidence>
<feature type="compositionally biased region" description="Basic and acidic residues" evidence="10">
    <location>
        <begin position="96"/>
        <end position="108"/>
    </location>
</feature>
<dbReference type="PROSITE" id="PS00107">
    <property type="entry name" value="PROTEIN_KINASE_ATP"/>
    <property type="match status" value="1"/>
</dbReference>
<name>A0ABN8NQH5_9CNID</name>
<organism evidence="12 13">
    <name type="scientific">Porites lobata</name>
    <dbReference type="NCBI Taxonomy" id="104759"/>
    <lineage>
        <taxon>Eukaryota</taxon>
        <taxon>Metazoa</taxon>
        <taxon>Cnidaria</taxon>
        <taxon>Anthozoa</taxon>
        <taxon>Hexacorallia</taxon>
        <taxon>Scleractinia</taxon>
        <taxon>Fungiina</taxon>
        <taxon>Poritidae</taxon>
        <taxon>Porites</taxon>
    </lineage>
</organism>
<dbReference type="SMART" id="SM01331">
    <property type="entry name" value="DUF3635"/>
    <property type="match status" value="1"/>
</dbReference>
<gene>
    <name evidence="12" type="ORF">PLOB_00025546</name>
</gene>
<evidence type="ECO:0000256" key="2">
    <source>
        <dbReference type="ARBA" id="ARBA00022527"/>
    </source>
</evidence>
<sequence length="707" mass="79830">MSKKPALIKTYGRHKYRTVKAQTWLSPEEAVYSPFENREQHAFPSKIESASSNVSRPKTTLWGKTAKRATIYQQKPRNAQNGLFTRSLARNSNADNSDKENSPSRQLDEGLSEQSSILVNDKIIKSDILANDTLESNEDSSCQILGEVICVQDSKECSISPDCRSHHKNSFTDFKCNSSSNSFPDNIFDVSNVLYNSNTSPMDIGSNGFENRDGSSSKSNTSGFDRHQPYVTSTPLSENSSLEVIIRRPSKSNNNKVKFLDGKVVLKPLRITPIQWKKRLSATSNDKPEINKNSVHTPSNTDQNTEHLQSSGRSASGNFSSELVVSLEKLRITPLKKRRKTEKCQLSFVEALTPAKKDQSGHVTVDQLSAFDKVLAECDQEAPVKFADFLDSSLLESCVKIGEGVYGEVFKAQYENGESIALKIIPVEGDFPVNDEPQKSFEEILPEIVISKELSLLGDANEQDQSVDNITGSFITVHSVTCCRDKYPKHLISEWDKWNEENNSENDRPDIFPKDQYFIVFEFSNGGRDLEGLEFGAMAEAWSVLHQTALGLAVAENALEFEHRDLHWGNVLISRTEDEFIESCLLGERKTVPTHGVRVSLIDFTLSRLKKDGVTVFCNLAEDKSLFTGKGDYQFDVYRLMKKTNQNDWETFEPHSNVLWLHYLADKMLKKKKYAAKDKDTETKLRRFLRQARKCSSATEIVEDFFH</sequence>
<evidence type="ECO:0000259" key="11">
    <source>
        <dbReference type="PROSITE" id="PS50011"/>
    </source>
</evidence>
<dbReference type="Pfam" id="PF12330">
    <property type="entry name" value="Haspin_kinase"/>
    <property type="match status" value="1"/>
</dbReference>
<feature type="region of interest" description="Disordered" evidence="10">
    <location>
        <begin position="75"/>
        <end position="112"/>
    </location>
</feature>
<protein>
    <recommendedName>
        <fullName evidence="1">non-specific serine/threonine protein kinase</fullName>
        <ecNumber evidence="1">2.7.11.1</ecNumber>
    </recommendedName>
</protein>
<evidence type="ECO:0000256" key="9">
    <source>
        <dbReference type="PROSITE-ProRule" id="PRU10141"/>
    </source>
</evidence>
<feature type="compositionally biased region" description="Polar residues" evidence="10">
    <location>
        <begin position="281"/>
        <end position="309"/>
    </location>
</feature>
<keyword evidence="5" id="KW-0418">Kinase</keyword>
<keyword evidence="2" id="KW-0723">Serine/threonine-protein kinase</keyword>
<accession>A0ABN8NQH5</accession>